<organism evidence="1">
    <name type="scientific">marine sediment metagenome</name>
    <dbReference type="NCBI Taxonomy" id="412755"/>
    <lineage>
        <taxon>unclassified sequences</taxon>
        <taxon>metagenomes</taxon>
        <taxon>ecological metagenomes</taxon>
    </lineage>
</organism>
<accession>A0A0F9P8V8</accession>
<evidence type="ECO:0000313" key="1">
    <source>
        <dbReference type="EMBL" id="KKN26539.1"/>
    </source>
</evidence>
<protein>
    <submittedName>
        <fullName evidence="1">Uncharacterized protein</fullName>
    </submittedName>
</protein>
<name>A0A0F9P8V8_9ZZZZ</name>
<reference evidence="1" key="1">
    <citation type="journal article" date="2015" name="Nature">
        <title>Complex archaea that bridge the gap between prokaryotes and eukaryotes.</title>
        <authorList>
            <person name="Spang A."/>
            <person name="Saw J.H."/>
            <person name="Jorgensen S.L."/>
            <person name="Zaremba-Niedzwiedzka K."/>
            <person name="Martijn J."/>
            <person name="Lind A.E."/>
            <person name="van Eijk R."/>
            <person name="Schleper C."/>
            <person name="Guy L."/>
            <person name="Ettema T.J."/>
        </authorList>
    </citation>
    <scope>NUCLEOTIDE SEQUENCE</scope>
</reference>
<proteinExistence type="predicted"/>
<dbReference type="AlphaFoldDB" id="A0A0F9P8V8"/>
<gene>
    <name evidence="1" type="ORF">LCGC14_0873660</name>
</gene>
<comment type="caution">
    <text evidence="1">The sequence shown here is derived from an EMBL/GenBank/DDBJ whole genome shotgun (WGS) entry which is preliminary data.</text>
</comment>
<sequence>MSDLPLDHIVRDGPTWTTLPQLTECGRLLNDIAAAIEWDMFVAKVKRLGKQRTSMTTCMTCWNRATYRPELGAERVEAVSRYVGRVYRNADAGRVVLAELEAIERLVEAHRDEYDDLVKGIRHVVRLEGQR</sequence>
<dbReference type="EMBL" id="LAZR01002711">
    <property type="protein sequence ID" value="KKN26539.1"/>
    <property type="molecule type" value="Genomic_DNA"/>
</dbReference>